<dbReference type="PANTHER" id="PTHR18866">
    <property type="entry name" value="CARBOXYLASE:PYRUVATE/ACETYL-COA/PROPIONYL-COA CARBOXYLASE"/>
    <property type="match status" value="1"/>
</dbReference>
<dbReference type="PROSITE" id="PS00188">
    <property type="entry name" value="BIOTIN"/>
    <property type="match status" value="1"/>
</dbReference>
<dbReference type="InterPro" id="IPR011764">
    <property type="entry name" value="Biotin_carboxylation_dom"/>
</dbReference>
<dbReference type="InterPro" id="IPR005481">
    <property type="entry name" value="BC-like_N"/>
</dbReference>
<dbReference type="EMBL" id="LT559118">
    <property type="protein sequence ID" value="SBO92295.1"/>
    <property type="molecule type" value="Genomic_DNA"/>
</dbReference>
<dbReference type="Pfam" id="PF00364">
    <property type="entry name" value="Biotin_lipoyl"/>
    <property type="match status" value="1"/>
</dbReference>
<dbReference type="FunFam" id="3.40.50.20:FF:000010">
    <property type="entry name" value="Propionyl-CoA carboxylase subunit alpha"/>
    <property type="match status" value="1"/>
</dbReference>
<dbReference type="InterPro" id="IPR050856">
    <property type="entry name" value="Biotin_carboxylase_complex"/>
</dbReference>
<dbReference type="GO" id="GO:0046872">
    <property type="term" value="F:metal ion binding"/>
    <property type="evidence" value="ECO:0007669"/>
    <property type="project" value="InterPro"/>
</dbReference>
<dbReference type="Pfam" id="PF00289">
    <property type="entry name" value="Biotin_carb_N"/>
    <property type="match status" value="1"/>
</dbReference>
<evidence type="ECO:0000313" key="12">
    <source>
        <dbReference type="EMBL" id="SBO92295.1"/>
    </source>
</evidence>
<evidence type="ECO:0000259" key="11">
    <source>
        <dbReference type="PROSITE" id="PS50979"/>
    </source>
</evidence>
<dbReference type="InterPro" id="IPR005479">
    <property type="entry name" value="CPAse_ATP-bd"/>
</dbReference>
<reference evidence="12" key="1">
    <citation type="submission" date="2016-04" db="EMBL/GenBank/DDBJ databases">
        <authorList>
            <person name="Evans L.H."/>
            <person name="Alamgir A."/>
            <person name="Owens N."/>
            <person name="Weber N.D."/>
            <person name="Virtaneva K."/>
            <person name="Barbian K."/>
            <person name="Babar A."/>
            <person name="Rosenke K."/>
        </authorList>
    </citation>
    <scope>NUCLEOTIDE SEQUENCE</scope>
    <source>
        <strain evidence="12">Nono1</strain>
    </source>
</reference>
<evidence type="ECO:0000259" key="10">
    <source>
        <dbReference type="PROSITE" id="PS50975"/>
    </source>
</evidence>
<comment type="cofactor">
    <cofactor evidence="1">
        <name>biotin</name>
        <dbReference type="ChEBI" id="CHEBI:57586"/>
    </cofactor>
</comment>
<dbReference type="InterPro" id="IPR000089">
    <property type="entry name" value="Biotin_lipoyl"/>
</dbReference>
<proteinExistence type="predicted"/>
<feature type="domain" description="Lipoyl-binding" evidence="9">
    <location>
        <begin position="502"/>
        <end position="579"/>
    </location>
</feature>
<dbReference type="Pfam" id="PF02785">
    <property type="entry name" value="Biotin_carb_C"/>
    <property type="match status" value="1"/>
</dbReference>
<dbReference type="FunFam" id="3.30.1490.20:FF:000003">
    <property type="entry name" value="acetyl-CoA carboxylase isoform X1"/>
    <property type="match status" value="1"/>
</dbReference>
<dbReference type="GO" id="GO:0004075">
    <property type="term" value="F:biotin carboxylase activity"/>
    <property type="evidence" value="ECO:0007669"/>
    <property type="project" value="UniProtKB-EC"/>
</dbReference>
<protein>
    <recommendedName>
        <fullName evidence="2">biotin carboxylase</fullName>
        <ecNumber evidence="2">6.3.4.14</ecNumber>
    </recommendedName>
</protein>
<accession>A0A1M4E0F8</accession>
<dbReference type="Pfam" id="PF02786">
    <property type="entry name" value="CPSase_L_D2"/>
    <property type="match status" value="1"/>
</dbReference>
<dbReference type="CDD" id="cd06850">
    <property type="entry name" value="biotinyl_domain"/>
    <property type="match status" value="1"/>
</dbReference>
<dbReference type="SMART" id="SM00878">
    <property type="entry name" value="Biotin_carb_C"/>
    <property type="match status" value="1"/>
</dbReference>
<sequence>MRKVLIANRGEIAVRVARACADSGIGSVAVYADQDLDALHVKVADEAYALGGQSPAETYLDLGKLLDVARRSGADAVHPGYGFLAENAGFAEAVIDAGLTWIGPPPSAIAALGDKVQARHIAQKVGAPLVAGTKDPVADASEVVAFAEEHGLPIAIKAAYGGGGRGIKVARRIEEVAELYESAVREAVAAFGRGECFVERYLDRPRHVETQCLADAHGGVVVVSTRDCSLQRRHQKLVEEAPAPFLTAEQEAVLRESSKAILREAGYVGAGTCEFLVGQDGTVSFLEVNTRLQVEHPVTEEVSGIDLVREMFRIADGEPLGYDDPALRGHSIEFRVNAEDAGRDFLPAPGTLTTMRAPSGPGVRLDAGYEAGMTVPGTFDSLVAKLIVTGRTRQEALERARRALAEFEITGMPTVLPFHRAVVTDPAFTSAPFSVHTRWIETEWDNPVAPYAGEVAEAGAPGRETVTVEVGGKRLEVVLPAGLGSSAPAAASKAPRRTGSKAGKASSAGGDALVSPMQGTIVKVVAGDGDVVNEGDTVVVLEAMKMEQPLAAHKSGTVTGLAAAIGQTVTAGATICEIKNT</sequence>
<dbReference type="PROSITE" id="PS00867">
    <property type="entry name" value="CPSASE_2"/>
    <property type="match status" value="1"/>
</dbReference>
<gene>
    <name evidence="12" type="ORF">BN4615_P1809</name>
</gene>
<feature type="domain" description="Biotin carboxylation" evidence="11">
    <location>
        <begin position="1"/>
        <end position="443"/>
    </location>
</feature>
<keyword evidence="5 7" id="KW-0067">ATP-binding</keyword>
<dbReference type="PROSITE" id="PS50968">
    <property type="entry name" value="BIOTINYL_LIPOYL"/>
    <property type="match status" value="1"/>
</dbReference>
<dbReference type="Gene3D" id="2.40.50.100">
    <property type="match status" value="1"/>
</dbReference>
<keyword evidence="6" id="KW-0092">Biotin</keyword>
<dbReference type="PROSITE" id="PS50979">
    <property type="entry name" value="BC"/>
    <property type="match status" value="1"/>
</dbReference>
<dbReference type="PANTHER" id="PTHR18866:SF33">
    <property type="entry name" value="METHYLCROTONOYL-COA CARBOXYLASE SUBUNIT ALPHA, MITOCHONDRIAL-RELATED"/>
    <property type="match status" value="1"/>
</dbReference>
<evidence type="ECO:0000256" key="5">
    <source>
        <dbReference type="ARBA" id="ARBA00022840"/>
    </source>
</evidence>
<dbReference type="InterPro" id="IPR011761">
    <property type="entry name" value="ATP-grasp"/>
</dbReference>
<dbReference type="InterPro" id="IPR001882">
    <property type="entry name" value="Biotin_BS"/>
</dbReference>
<dbReference type="InterPro" id="IPR005482">
    <property type="entry name" value="Biotin_COase_C"/>
</dbReference>
<evidence type="ECO:0000259" key="9">
    <source>
        <dbReference type="PROSITE" id="PS50968"/>
    </source>
</evidence>
<evidence type="ECO:0000256" key="1">
    <source>
        <dbReference type="ARBA" id="ARBA00001953"/>
    </source>
</evidence>
<keyword evidence="4 7" id="KW-0547">Nucleotide-binding</keyword>
<evidence type="ECO:0000256" key="2">
    <source>
        <dbReference type="ARBA" id="ARBA00013263"/>
    </source>
</evidence>
<dbReference type="GO" id="GO:0005524">
    <property type="term" value="F:ATP binding"/>
    <property type="evidence" value="ECO:0007669"/>
    <property type="project" value="UniProtKB-UniRule"/>
</dbReference>
<dbReference type="SUPFAM" id="SSF51246">
    <property type="entry name" value="Rudiment single hybrid motif"/>
    <property type="match status" value="1"/>
</dbReference>
<evidence type="ECO:0000256" key="3">
    <source>
        <dbReference type="ARBA" id="ARBA00022598"/>
    </source>
</evidence>
<dbReference type="InterPro" id="IPR011053">
    <property type="entry name" value="Single_hybrid_motif"/>
</dbReference>
<dbReference type="InterPro" id="IPR011054">
    <property type="entry name" value="Rudment_hybrid_motif"/>
</dbReference>
<dbReference type="SUPFAM" id="SSF51230">
    <property type="entry name" value="Single hybrid motif"/>
    <property type="match status" value="1"/>
</dbReference>
<evidence type="ECO:0000256" key="4">
    <source>
        <dbReference type="ARBA" id="ARBA00022741"/>
    </source>
</evidence>
<evidence type="ECO:0000256" key="8">
    <source>
        <dbReference type="SAM" id="MobiDB-lite"/>
    </source>
</evidence>
<keyword evidence="3 12" id="KW-0436">Ligase</keyword>
<feature type="compositionally biased region" description="Low complexity" evidence="8">
    <location>
        <begin position="500"/>
        <end position="510"/>
    </location>
</feature>
<dbReference type="SUPFAM" id="SSF56059">
    <property type="entry name" value="Glutathione synthetase ATP-binding domain-like"/>
    <property type="match status" value="1"/>
</dbReference>
<organism evidence="12">
    <name type="scientific">Nonomuraea gerenzanensis</name>
    <dbReference type="NCBI Taxonomy" id="93944"/>
    <lineage>
        <taxon>Bacteria</taxon>
        <taxon>Bacillati</taxon>
        <taxon>Actinomycetota</taxon>
        <taxon>Actinomycetes</taxon>
        <taxon>Streptosporangiales</taxon>
        <taxon>Streptosporangiaceae</taxon>
        <taxon>Nonomuraea</taxon>
    </lineage>
</organism>
<dbReference type="SUPFAM" id="SSF52440">
    <property type="entry name" value="PreATP-grasp domain"/>
    <property type="match status" value="1"/>
</dbReference>
<dbReference type="Gene3D" id="3.30.470.20">
    <property type="entry name" value="ATP-grasp fold, B domain"/>
    <property type="match status" value="1"/>
</dbReference>
<dbReference type="AlphaFoldDB" id="A0A1M4E0F8"/>
<dbReference type="RefSeq" id="WP_225271573.1">
    <property type="nucleotide sequence ID" value="NZ_CP084058.1"/>
</dbReference>
<dbReference type="EC" id="6.3.4.14" evidence="2"/>
<feature type="domain" description="ATP-grasp" evidence="10">
    <location>
        <begin position="119"/>
        <end position="316"/>
    </location>
</feature>
<dbReference type="InterPro" id="IPR016185">
    <property type="entry name" value="PreATP-grasp_dom_sf"/>
</dbReference>
<feature type="region of interest" description="Disordered" evidence="8">
    <location>
        <begin position="486"/>
        <end position="511"/>
    </location>
</feature>
<dbReference type="PROSITE" id="PS50975">
    <property type="entry name" value="ATP_GRASP"/>
    <property type="match status" value="1"/>
</dbReference>
<name>A0A1M4E0F8_9ACTN</name>
<evidence type="ECO:0000256" key="6">
    <source>
        <dbReference type="ARBA" id="ARBA00023267"/>
    </source>
</evidence>
<evidence type="ECO:0000256" key="7">
    <source>
        <dbReference type="PROSITE-ProRule" id="PRU00409"/>
    </source>
</evidence>